<proteinExistence type="predicted"/>
<dbReference type="AlphaFoldDB" id="A0AAP0AZC5"/>
<evidence type="ECO:0000313" key="1">
    <source>
        <dbReference type="EMBL" id="KAK8921224.1"/>
    </source>
</evidence>
<dbReference type="Proteomes" id="UP001418222">
    <property type="component" value="Unassembled WGS sequence"/>
</dbReference>
<dbReference type="EMBL" id="JBBWWQ010000018">
    <property type="protein sequence ID" value="KAK8921224.1"/>
    <property type="molecule type" value="Genomic_DNA"/>
</dbReference>
<reference evidence="1 2" key="1">
    <citation type="journal article" date="2022" name="Nat. Plants">
        <title>Genomes of leafy and leafless Platanthera orchids illuminate the evolution of mycoheterotrophy.</title>
        <authorList>
            <person name="Li M.H."/>
            <person name="Liu K.W."/>
            <person name="Li Z."/>
            <person name="Lu H.C."/>
            <person name="Ye Q.L."/>
            <person name="Zhang D."/>
            <person name="Wang J.Y."/>
            <person name="Li Y.F."/>
            <person name="Zhong Z.M."/>
            <person name="Liu X."/>
            <person name="Yu X."/>
            <person name="Liu D.K."/>
            <person name="Tu X.D."/>
            <person name="Liu B."/>
            <person name="Hao Y."/>
            <person name="Liao X.Y."/>
            <person name="Jiang Y.T."/>
            <person name="Sun W.H."/>
            <person name="Chen J."/>
            <person name="Chen Y.Q."/>
            <person name="Ai Y."/>
            <person name="Zhai J.W."/>
            <person name="Wu S.S."/>
            <person name="Zhou Z."/>
            <person name="Hsiao Y.Y."/>
            <person name="Wu W.L."/>
            <person name="Chen Y.Y."/>
            <person name="Lin Y.F."/>
            <person name="Hsu J.L."/>
            <person name="Li C.Y."/>
            <person name="Wang Z.W."/>
            <person name="Zhao X."/>
            <person name="Zhong W.Y."/>
            <person name="Ma X.K."/>
            <person name="Ma L."/>
            <person name="Huang J."/>
            <person name="Chen G.Z."/>
            <person name="Huang M.Z."/>
            <person name="Huang L."/>
            <person name="Peng D.H."/>
            <person name="Luo Y.B."/>
            <person name="Zou S.Q."/>
            <person name="Chen S.P."/>
            <person name="Lan S."/>
            <person name="Tsai W.C."/>
            <person name="Van de Peer Y."/>
            <person name="Liu Z.J."/>
        </authorList>
    </citation>
    <scope>NUCLEOTIDE SEQUENCE [LARGE SCALE GENOMIC DNA]</scope>
    <source>
        <strain evidence="1">Lor287</strain>
    </source>
</reference>
<sequence length="84" mass="9867">MQKGASNTELKKSAPPDYDFGKDFFDSWKNFDKLSTFKLDVPDLDFPRLSKKIEKTHEKSSKEFVPGKMESKENKFSFDFDFDK</sequence>
<evidence type="ECO:0000313" key="2">
    <source>
        <dbReference type="Proteomes" id="UP001418222"/>
    </source>
</evidence>
<accession>A0AAP0AZC5</accession>
<organism evidence="1 2">
    <name type="scientific">Platanthera zijinensis</name>
    <dbReference type="NCBI Taxonomy" id="2320716"/>
    <lineage>
        <taxon>Eukaryota</taxon>
        <taxon>Viridiplantae</taxon>
        <taxon>Streptophyta</taxon>
        <taxon>Embryophyta</taxon>
        <taxon>Tracheophyta</taxon>
        <taxon>Spermatophyta</taxon>
        <taxon>Magnoliopsida</taxon>
        <taxon>Liliopsida</taxon>
        <taxon>Asparagales</taxon>
        <taxon>Orchidaceae</taxon>
        <taxon>Orchidoideae</taxon>
        <taxon>Orchideae</taxon>
        <taxon>Orchidinae</taxon>
        <taxon>Platanthera</taxon>
    </lineage>
</organism>
<name>A0AAP0AZC5_9ASPA</name>
<gene>
    <name evidence="1" type="ORF">KSP39_PZI020109</name>
</gene>
<dbReference type="InterPro" id="IPR038777">
    <property type="entry name" value="At4g18490-like"/>
</dbReference>
<comment type="caution">
    <text evidence="1">The sequence shown here is derived from an EMBL/GenBank/DDBJ whole genome shotgun (WGS) entry which is preliminary data.</text>
</comment>
<dbReference type="PANTHER" id="PTHR36380">
    <property type="entry name" value="BNAA03G58330D PROTEIN"/>
    <property type="match status" value="1"/>
</dbReference>
<keyword evidence="2" id="KW-1185">Reference proteome</keyword>
<protein>
    <submittedName>
        <fullName evidence="1">Uncharacterized protein</fullName>
    </submittedName>
</protein>
<dbReference type="PANTHER" id="PTHR36380:SF1">
    <property type="entry name" value="OS01G0755100 PROTEIN"/>
    <property type="match status" value="1"/>
</dbReference>